<evidence type="ECO:0000256" key="7">
    <source>
        <dbReference type="SAM" id="Coils"/>
    </source>
</evidence>
<feature type="compositionally biased region" description="Polar residues" evidence="8">
    <location>
        <begin position="230"/>
        <end position="240"/>
    </location>
</feature>
<dbReference type="AlphaFoldDB" id="A8N763"/>
<dbReference type="STRING" id="240176.A8N763"/>
<feature type="coiled-coil region" evidence="7">
    <location>
        <begin position="713"/>
        <end position="740"/>
    </location>
</feature>
<dbReference type="OMA" id="ERHRACR"/>
<sequence length="798" mass="90789">MESRKRPHTDDGDVSVAKKRVLTGSNGTPHVNGPNDQTEDEQVFQAGLENFRKEAIYRRMKHYSRENERNLARIEDLERRKETCEAGLAAMSACWAQLIETIRLLIHTDNLPENHIKGKDIFDLSSRLQEETTPALKSAIGEAAKATEALVAKFATLAAEQKPEILRNDTFQECQRAQTECAALQSDLQLTRQQLQDCINERDKYHNELIATQNRIERSQSRTVLAVESRQPSSTANSVNGDAEDTQRKPSSPSESPKPSSNAPENAMATDAPPELLQLRENKIVELEKEVASLKARAMVKEAEYSAVPMKALEENVVYRALVERCNDYKQQATNLQEELSHVREENHNLKAMRADWESKILGHLKAHNEELKSTIAKRDAENTRLREQRDQQQAELNERKHKDGVKINQINELKNLVEQRKGQICILQSEIRRCKARLAANERQEDLMKFFLGAKDDPGVVDYVKSLEQEKKELSARADALNDALSRCSETNPDVATHINAHAEAEEKLKQVTSELTKFKQVFGDLQSLPPDTAELAARLQTQSEEIERLRLLNKQYEQSEAGLYEEIEKLSTAWESFDKQLSNKVFDLANMEERLQKSVVEKAKSDNKYFSAMREKEAIDMERKNLQRVLEKQGKALDRFAEVDKSVKAMQDGLQKSLATAEKAKDACEAHNRELQAQLAHAKTCLQLEKASLTTLSTLIANRDREWQVAAERMRRAEDDYYRAKKQAQQEIQRMKEEAAARVVHKHGSGSKDDAEYQHLRSLLLCSTCGTNFRSVIITKCMHSSSYLFFFDAASS</sequence>
<dbReference type="EC" id="2.3.2.27" evidence="6"/>
<comment type="subcellular location">
    <subcellularLocation>
        <location evidence="1 6">Nucleus</location>
    </subcellularLocation>
</comment>
<keyword evidence="6" id="KW-0156">Chromatin regulator</keyword>
<evidence type="ECO:0000256" key="5">
    <source>
        <dbReference type="ARBA" id="ARBA00023242"/>
    </source>
</evidence>
<dbReference type="GO" id="GO:0005634">
    <property type="term" value="C:nucleus"/>
    <property type="evidence" value="ECO:0007669"/>
    <property type="project" value="UniProtKB-SubCell"/>
</dbReference>
<dbReference type="EMBL" id="AACS02000003">
    <property type="protein sequence ID" value="EAU91038.2"/>
    <property type="molecule type" value="Genomic_DNA"/>
</dbReference>
<evidence type="ECO:0000313" key="10">
    <source>
        <dbReference type="EMBL" id="EAU91038.2"/>
    </source>
</evidence>
<feature type="domain" description="BRE1-like coiled-coil containing" evidence="9">
    <location>
        <begin position="76"/>
        <end position="219"/>
    </location>
</feature>
<keyword evidence="11" id="KW-1185">Reference proteome</keyword>
<dbReference type="GO" id="GO:0016567">
    <property type="term" value="P:protein ubiquitination"/>
    <property type="evidence" value="ECO:0007669"/>
    <property type="project" value="UniProtKB-UniRule"/>
</dbReference>
<comment type="pathway">
    <text evidence="6">Protein modification; protein ubiquitination.</text>
</comment>
<name>A8N763_COPC7</name>
<protein>
    <recommendedName>
        <fullName evidence="6">E3 ubiquitin protein ligase</fullName>
        <ecNumber evidence="6">2.3.2.27</ecNumber>
    </recommendedName>
</protein>
<evidence type="ECO:0000256" key="2">
    <source>
        <dbReference type="ARBA" id="ARBA00022723"/>
    </source>
</evidence>
<evidence type="ECO:0000259" key="9">
    <source>
        <dbReference type="Pfam" id="PF26095"/>
    </source>
</evidence>
<keyword evidence="3 6" id="KW-0863">Zinc-finger</keyword>
<feature type="coiled-coil region" evidence="7">
    <location>
        <begin position="656"/>
        <end position="683"/>
    </location>
</feature>
<evidence type="ECO:0000313" key="11">
    <source>
        <dbReference type="Proteomes" id="UP000001861"/>
    </source>
</evidence>
<proteinExistence type="inferred from homology"/>
<feature type="coiled-coil region" evidence="7">
    <location>
        <begin position="277"/>
        <end position="403"/>
    </location>
</feature>
<dbReference type="GO" id="GO:0006325">
    <property type="term" value="P:chromatin organization"/>
    <property type="evidence" value="ECO:0007669"/>
    <property type="project" value="UniProtKB-KW"/>
</dbReference>
<feature type="coiled-coil region" evidence="7">
    <location>
        <begin position="174"/>
        <end position="208"/>
    </location>
</feature>
<dbReference type="GO" id="GO:0061630">
    <property type="term" value="F:ubiquitin protein ligase activity"/>
    <property type="evidence" value="ECO:0007669"/>
    <property type="project" value="UniProtKB-EC"/>
</dbReference>
<comment type="caution">
    <text evidence="10">The sequence shown here is derived from an EMBL/GenBank/DDBJ whole genome shotgun (WGS) entry which is preliminary data.</text>
</comment>
<dbReference type="KEGG" id="cci:CC1G_03206"/>
<feature type="region of interest" description="Disordered" evidence="8">
    <location>
        <begin position="221"/>
        <end position="269"/>
    </location>
</feature>
<dbReference type="eggNOG" id="KOG0978">
    <property type="taxonomic scope" value="Eukaryota"/>
</dbReference>
<dbReference type="HOGENOM" id="CLU_019713_0_0_1"/>
<dbReference type="GO" id="GO:0008270">
    <property type="term" value="F:zinc ion binding"/>
    <property type="evidence" value="ECO:0007669"/>
    <property type="project" value="UniProtKB-KW"/>
</dbReference>
<dbReference type="GeneID" id="6007113"/>
<dbReference type="Proteomes" id="UP000001861">
    <property type="component" value="Unassembled WGS sequence"/>
</dbReference>
<dbReference type="PANTHER" id="PTHR23163">
    <property type="entry name" value="RING FINGER PROTEIN-RELATED"/>
    <property type="match status" value="1"/>
</dbReference>
<feature type="compositionally biased region" description="Low complexity" evidence="8">
    <location>
        <begin position="249"/>
        <end position="267"/>
    </location>
</feature>
<keyword evidence="2 6" id="KW-0479">Metal-binding</keyword>
<comment type="similarity">
    <text evidence="6">Belongs to the BRE1 family.</text>
</comment>
<dbReference type="PANTHER" id="PTHR23163:SF0">
    <property type="entry name" value="E3 UBIQUITIN-PROTEIN LIGASE BRE1"/>
    <property type="match status" value="1"/>
</dbReference>
<evidence type="ECO:0000256" key="1">
    <source>
        <dbReference type="ARBA" id="ARBA00004123"/>
    </source>
</evidence>
<evidence type="ECO:0000256" key="6">
    <source>
        <dbReference type="RuleBase" id="RU365038"/>
    </source>
</evidence>
<evidence type="ECO:0000256" key="8">
    <source>
        <dbReference type="SAM" id="MobiDB-lite"/>
    </source>
</evidence>
<evidence type="ECO:0000256" key="4">
    <source>
        <dbReference type="ARBA" id="ARBA00022833"/>
    </source>
</evidence>
<feature type="region of interest" description="Disordered" evidence="8">
    <location>
        <begin position="1"/>
        <end position="38"/>
    </location>
</feature>
<dbReference type="Pfam" id="PF26095">
    <property type="entry name" value="CC_Bre1"/>
    <property type="match status" value="1"/>
</dbReference>
<feature type="compositionally biased region" description="Basic and acidic residues" evidence="8">
    <location>
        <begin position="1"/>
        <end position="11"/>
    </location>
</feature>
<keyword evidence="6" id="KW-0808">Transferase</keyword>
<dbReference type="InParanoid" id="A8N763"/>
<keyword evidence="6 7" id="KW-0175">Coiled coil</keyword>
<dbReference type="RefSeq" id="XP_001830669.2">
    <property type="nucleotide sequence ID" value="XM_001830617.2"/>
</dbReference>
<dbReference type="UniPathway" id="UPA00143"/>
<dbReference type="OrthoDB" id="10266039at2759"/>
<keyword evidence="6" id="KW-0833">Ubl conjugation pathway</keyword>
<feature type="coiled-coil region" evidence="7">
    <location>
        <begin position="465"/>
        <end position="561"/>
    </location>
</feature>
<dbReference type="FunCoup" id="A8N763">
    <property type="interactions" value="244"/>
</dbReference>
<gene>
    <name evidence="10" type="ORF">CC1G_03206</name>
</gene>
<keyword evidence="5 6" id="KW-0539">Nucleus</keyword>
<keyword evidence="4 6" id="KW-0862">Zinc</keyword>
<organism evidence="10 11">
    <name type="scientific">Coprinopsis cinerea (strain Okayama-7 / 130 / ATCC MYA-4618 / FGSC 9003)</name>
    <name type="common">Inky cap fungus</name>
    <name type="synonym">Hormographiella aspergillata</name>
    <dbReference type="NCBI Taxonomy" id="240176"/>
    <lineage>
        <taxon>Eukaryota</taxon>
        <taxon>Fungi</taxon>
        <taxon>Dikarya</taxon>
        <taxon>Basidiomycota</taxon>
        <taxon>Agaricomycotina</taxon>
        <taxon>Agaricomycetes</taxon>
        <taxon>Agaricomycetidae</taxon>
        <taxon>Agaricales</taxon>
        <taxon>Agaricineae</taxon>
        <taxon>Psathyrellaceae</taxon>
        <taxon>Coprinopsis</taxon>
    </lineage>
</organism>
<dbReference type="GO" id="GO:0033503">
    <property type="term" value="C:HULC complex"/>
    <property type="evidence" value="ECO:0007669"/>
    <property type="project" value="TreeGrafter"/>
</dbReference>
<dbReference type="InterPro" id="IPR013956">
    <property type="entry name" value="E3_ubiquit_lig_Bre1"/>
</dbReference>
<evidence type="ECO:0000256" key="3">
    <source>
        <dbReference type="ARBA" id="ARBA00022771"/>
    </source>
</evidence>
<dbReference type="Pfam" id="PF08647">
    <property type="entry name" value="BRE1"/>
    <property type="match status" value="1"/>
</dbReference>
<accession>A8N763</accession>
<dbReference type="InterPro" id="IPR058643">
    <property type="entry name" value="BRE1-like_CC"/>
</dbReference>
<comment type="catalytic activity">
    <reaction evidence="6">
        <text>S-ubiquitinyl-[E2 ubiquitin-conjugating enzyme]-L-cysteine + [acceptor protein]-L-lysine = [E2 ubiquitin-conjugating enzyme]-L-cysteine + N(6)-ubiquitinyl-[acceptor protein]-L-lysine.</text>
        <dbReference type="EC" id="2.3.2.27"/>
    </reaction>
</comment>
<dbReference type="VEuPathDB" id="FungiDB:CC1G_03206"/>
<reference evidence="10 11" key="1">
    <citation type="journal article" date="2010" name="Proc. Natl. Acad. Sci. U.S.A.">
        <title>Insights into evolution of multicellular fungi from the assembled chromosomes of the mushroom Coprinopsis cinerea (Coprinus cinereus).</title>
        <authorList>
            <person name="Stajich J.E."/>
            <person name="Wilke S.K."/>
            <person name="Ahren D."/>
            <person name="Au C.H."/>
            <person name="Birren B.W."/>
            <person name="Borodovsky M."/>
            <person name="Burns C."/>
            <person name="Canback B."/>
            <person name="Casselton L.A."/>
            <person name="Cheng C.K."/>
            <person name="Deng J."/>
            <person name="Dietrich F.S."/>
            <person name="Fargo D.C."/>
            <person name="Farman M.L."/>
            <person name="Gathman A.C."/>
            <person name="Goldberg J."/>
            <person name="Guigo R."/>
            <person name="Hoegger P.J."/>
            <person name="Hooker J.B."/>
            <person name="Huggins A."/>
            <person name="James T.Y."/>
            <person name="Kamada T."/>
            <person name="Kilaru S."/>
            <person name="Kodira C."/>
            <person name="Kues U."/>
            <person name="Kupfer D."/>
            <person name="Kwan H.S."/>
            <person name="Lomsadze A."/>
            <person name="Li W."/>
            <person name="Lilly W.W."/>
            <person name="Ma L.J."/>
            <person name="Mackey A.J."/>
            <person name="Manning G."/>
            <person name="Martin F."/>
            <person name="Muraguchi H."/>
            <person name="Natvig D.O."/>
            <person name="Palmerini H."/>
            <person name="Ramesh M.A."/>
            <person name="Rehmeyer C.J."/>
            <person name="Roe B.A."/>
            <person name="Shenoy N."/>
            <person name="Stanke M."/>
            <person name="Ter-Hovhannisyan V."/>
            <person name="Tunlid A."/>
            <person name="Velagapudi R."/>
            <person name="Vision T.J."/>
            <person name="Zeng Q."/>
            <person name="Zolan M.E."/>
            <person name="Pukkila P.J."/>
        </authorList>
    </citation>
    <scope>NUCLEOTIDE SEQUENCE [LARGE SCALE GENOMIC DNA]</scope>
    <source>
        <strain evidence="11">Okayama-7 / 130 / ATCC MYA-4618 / FGSC 9003</strain>
    </source>
</reference>